<dbReference type="Gene3D" id="1.10.287.110">
    <property type="entry name" value="DnaJ domain"/>
    <property type="match status" value="1"/>
</dbReference>
<keyword evidence="2" id="KW-0472">Membrane</keyword>
<evidence type="ECO:0000256" key="2">
    <source>
        <dbReference type="SAM" id="Phobius"/>
    </source>
</evidence>
<dbReference type="SUPFAM" id="SSF46565">
    <property type="entry name" value="Chaperone J-domain"/>
    <property type="match status" value="1"/>
</dbReference>
<dbReference type="Pfam" id="PF00226">
    <property type="entry name" value="DnaJ"/>
    <property type="match status" value="1"/>
</dbReference>
<keyword evidence="2" id="KW-1133">Transmembrane helix</keyword>
<sequence length="133" mass="15042">MADSRLVDYYSILNLPPKADLAGIEAAYARLSDDLMRQSQYDESAREAMQRLNEAYAVLSKPELRREYDRAFFRSELERLEREARAAQRRRTIAGNVLVGALALVVAVQAAALLYLGWDSATGLFRAIADWLM</sequence>
<evidence type="ECO:0000259" key="3">
    <source>
        <dbReference type="PROSITE" id="PS50076"/>
    </source>
</evidence>
<keyword evidence="5" id="KW-1185">Reference proteome</keyword>
<evidence type="ECO:0000256" key="1">
    <source>
        <dbReference type="SAM" id="Coils"/>
    </source>
</evidence>
<keyword evidence="1" id="KW-0175">Coiled coil</keyword>
<dbReference type="InterPro" id="IPR036869">
    <property type="entry name" value="J_dom_sf"/>
</dbReference>
<feature type="coiled-coil region" evidence="1">
    <location>
        <begin position="70"/>
        <end position="97"/>
    </location>
</feature>
<dbReference type="PROSITE" id="PS50076">
    <property type="entry name" value="DNAJ_2"/>
    <property type="match status" value="1"/>
</dbReference>
<proteinExistence type="predicted"/>
<name>A0ABY7M7V7_9CHLR</name>
<feature type="transmembrane region" description="Helical" evidence="2">
    <location>
        <begin position="93"/>
        <end position="116"/>
    </location>
</feature>
<dbReference type="SMART" id="SM00271">
    <property type="entry name" value="DnaJ"/>
    <property type="match status" value="1"/>
</dbReference>
<dbReference type="CDD" id="cd06257">
    <property type="entry name" value="DnaJ"/>
    <property type="match status" value="1"/>
</dbReference>
<evidence type="ECO:0000313" key="5">
    <source>
        <dbReference type="Proteomes" id="UP001212803"/>
    </source>
</evidence>
<dbReference type="RefSeq" id="WP_270056243.1">
    <property type="nucleotide sequence ID" value="NZ_CP115149.1"/>
</dbReference>
<accession>A0ABY7M7V7</accession>
<feature type="domain" description="J" evidence="3">
    <location>
        <begin position="8"/>
        <end position="72"/>
    </location>
</feature>
<dbReference type="InterPro" id="IPR001623">
    <property type="entry name" value="DnaJ_domain"/>
</dbReference>
<evidence type="ECO:0000313" key="4">
    <source>
        <dbReference type="EMBL" id="WBL35718.1"/>
    </source>
</evidence>
<organism evidence="4 5">
    <name type="scientific">Tepidiforma flava</name>
    <dbReference type="NCBI Taxonomy" id="3004094"/>
    <lineage>
        <taxon>Bacteria</taxon>
        <taxon>Bacillati</taxon>
        <taxon>Chloroflexota</taxon>
        <taxon>Tepidiformia</taxon>
        <taxon>Tepidiformales</taxon>
        <taxon>Tepidiformaceae</taxon>
        <taxon>Tepidiforma</taxon>
    </lineage>
</organism>
<dbReference type="EMBL" id="CP115149">
    <property type="protein sequence ID" value="WBL35718.1"/>
    <property type="molecule type" value="Genomic_DNA"/>
</dbReference>
<keyword evidence="2" id="KW-0812">Transmembrane</keyword>
<protein>
    <submittedName>
        <fullName evidence="4">J domain-containing protein</fullName>
    </submittedName>
</protein>
<dbReference type="Proteomes" id="UP001212803">
    <property type="component" value="Chromosome"/>
</dbReference>
<gene>
    <name evidence="4" type="ORF">O0235_13200</name>
</gene>
<reference evidence="4 5" key="1">
    <citation type="journal article" date="2023" name="ISME J.">
        <title>Thermophilic Dehalococcoidia with unusual traits shed light on an unexpected past.</title>
        <authorList>
            <person name="Palmer M."/>
            <person name="Covington J.K."/>
            <person name="Zhou E.M."/>
            <person name="Thomas S.C."/>
            <person name="Habib N."/>
            <person name="Seymour C.O."/>
            <person name="Lai D."/>
            <person name="Johnston J."/>
            <person name="Hashimi A."/>
            <person name="Jiao J.Y."/>
            <person name="Muok A.R."/>
            <person name="Liu L."/>
            <person name="Xian W.D."/>
            <person name="Zhi X.Y."/>
            <person name="Li M.M."/>
            <person name="Silva L.P."/>
            <person name="Bowen B.P."/>
            <person name="Louie K."/>
            <person name="Briegel A."/>
            <person name="Pett-Ridge J."/>
            <person name="Weber P.K."/>
            <person name="Tocheva E.I."/>
            <person name="Woyke T."/>
            <person name="Northen T.R."/>
            <person name="Mayali X."/>
            <person name="Li W.J."/>
            <person name="Hedlund B.P."/>
        </authorList>
    </citation>
    <scope>NUCLEOTIDE SEQUENCE [LARGE SCALE GENOMIC DNA]</scope>
    <source>
        <strain evidence="4 5">YIM 72310</strain>
    </source>
</reference>